<protein>
    <submittedName>
        <fullName evidence="1">Uncharacterized protein</fullName>
    </submittedName>
</protein>
<dbReference type="GeneTree" id="ENSGT00520000061410"/>
<sequence length="200" mass="21992">DQVKKGKALLRRVVLEKRCSPLPAPVAVSLALALEGTARRIFWGQGGLTRGNIYLPLLNFPAAPVFAFFLADPLGSGSLRLAEESEPVTLKKSSRRPWVLPWRLLLSRLTPLRIRSSENCFSPHMNLTSSSSFGSLHFSSTVSGSSTSGSRKSCWASLWSQFSGTGYLLGSSRRTISSMLLCFWMRSTARLGPMPRMLSQ</sequence>
<dbReference type="AlphaFoldDB" id="A0A9L0SUD3"/>
<organism evidence="1 2">
    <name type="scientific">Equus caballus</name>
    <name type="common">Horse</name>
    <dbReference type="NCBI Taxonomy" id="9796"/>
    <lineage>
        <taxon>Eukaryota</taxon>
        <taxon>Metazoa</taxon>
        <taxon>Chordata</taxon>
        <taxon>Craniata</taxon>
        <taxon>Vertebrata</taxon>
        <taxon>Euteleostomi</taxon>
        <taxon>Mammalia</taxon>
        <taxon>Eutheria</taxon>
        <taxon>Laurasiatheria</taxon>
        <taxon>Perissodactyla</taxon>
        <taxon>Equidae</taxon>
        <taxon>Equus</taxon>
    </lineage>
</organism>
<evidence type="ECO:0000313" key="1">
    <source>
        <dbReference type="Ensembl" id="ENSECAP00000078477.1"/>
    </source>
</evidence>
<dbReference type="Proteomes" id="UP000002281">
    <property type="component" value="Chromosome 12"/>
</dbReference>
<dbReference type="Ensembl" id="ENSECAT00000140871.1">
    <property type="protein sequence ID" value="ENSECAP00000078477.1"/>
    <property type="gene ID" value="ENSECAG00000056039.1"/>
</dbReference>
<name>A0A9L0SUD3_HORSE</name>
<reference evidence="1" key="2">
    <citation type="submission" date="2025-08" db="UniProtKB">
        <authorList>
            <consortium name="Ensembl"/>
        </authorList>
    </citation>
    <scope>IDENTIFICATION</scope>
    <source>
        <strain evidence="1">Thoroughbred</strain>
    </source>
</reference>
<reference evidence="1" key="3">
    <citation type="submission" date="2025-09" db="UniProtKB">
        <authorList>
            <consortium name="Ensembl"/>
        </authorList>
    </citation>
    <scope>IDENTIFICATION</scope>
    <source>
        <strain evidence="1">Thoroughbred</strain>
    </source>
</reference>
<proteinExistence type="predicted"/>
<accession>A0A9L0SUD3</accession>
<keyword evidence="2" id="KW-1185">Reference proteome</keyword>
<evidence type="ECO:0000313" key="2">
    <source>
        <dbReference type="Proteomes" id="UP000002281"/>
    </source>
</evidence>
<reference evidence="1 2" key="1">
    <citation type="journal article" date="2009" name="Science">
        <title>Genome sequence, comparative analysis, and population genetics of the domestic horse.</title>
        <authorList>
            <consortium name="Broad Institute Genome Sequencing Platform"/>
            <consortium name="Broad Institute Whole Genome Assembly Team"/>
            <person name="Wade C.M."/>
            <person name="Giulotto E."/>
            <person name="Sigurdsson S."/>
            <person name="Zoli M."/>
            <person name="Gnerre S."/>
            <person name="Imsland F."/>
            <person name="Lear T.L."/>
            <person name="Adelson D.L."/>
            <person name="Bailey E."/>
            <person name="Bellone R.R."/>
            <person name="Bloecker H."/>
            <person name="Distl O."/>
            <person name="Edgar R.C."/>
            <person name="Garber M."/>
            <person name="Leeb T."/>
            <person name="Mauceli E."/>
            <person name="MacLeod J.N."/>
            <person name="Penedo M.C.T."/>
            <person name="Raison J.M."/>
            <person name="Sharpe T."/>
            <person name="Vogel J."/>
            <person name="Andersson L."/>
            <person name="Antczak D.F."/>
            <person name="Biagi T."/>
            <person name="Binns M.M."/>
            <person name="Chowdhary B.P."/>
            <person name="Coleman S.J."/>
            <person name="Della Valle G."/>
            <person name="Fryc S."/>
            <person name="Guerin G."/>
            <person name="Hasegawa T."/>
            <person name="Hill E.W."/>
            <person name="Jurka J."/>
            <person name="Kiialainen A."/>
            <person name="Lindgren G."/>
            <person name="Liu J."/>
            <person name="Magnani E."/>
            <person name="Mickelson J.R."/>
            <person name="Murray J."/>
            <person name="Nergadze S.G."/>
            <person name="Onofrio R."/>
            <person name="Pedroni S."/>
            <person name="Piras M.F."/>
            <person name="Raudsepp T."/>
            <person name="Rocchi M."/>
            <person name="Roeed K.H."/>
            <person name="Ryder O.A."/>
            <person name="Searle S."/>
            <person name="Skow L."/>
            <person name="Swinburne J.E."/>
            <person name="Syvaenen A.C."/>
            <person name="Tozaki T."/>
            <person name="Valberg S.J."/>
            <person name="Vaudin M."/>
            <person name="White J.R."/>
            <person name="Zody M.C."/>
            <person name="Lander E.S."/>
            <person name="Lindblad-Toh K."/>
        </authorList>
    </citation>
    <scope>NUCLEOTIDE SEQUENCE [LARGE SCALE GENOMIC DNA]</scope>
    <source>
        <strain evidence="1 2">Thoroughbred</strain>
    </source>
</reference>